<dbReference type="InterPro" id="IPR022551">
    <property type="entry name" value="BrxC"/>
</dbReference>
<dbReference type="NCBIfam" id="TIGR04019">
    <property type="entry name" value="B_thiol_YtxJ"/>
    <property type="match status" value="1"/>
</dbReference>
<evidence type="ECO:0000313" key="1">
    <source>
        <dbReference type="EMBL" id="MFD0752197.1"/>
    </source>
</evidence>
<dbReference type="Proteomes" id="UP001596958">
    <property type="component" value="Unassembled WGS sequence"/>
</dbReference>
<dbReference type="Pfam" id="PF11009">
    <property type="entry name" value="BrxC"/>
    <property type="match status" value="1"/>
</dbReference>
<keyword evidence="2" id="KW-1185">Reference proteome</keyword>
<reference evidence="2" key="1">
    <citation type="journal article" date="2019" name="Int. J. Syst. Evol. Microbiol.">
        <title>The Global Catalogue of Microorganisms (GCM) 10K type strain sequencing project: providing services to taxonomists for standard genome sequencing and annotation.</title>
        <authorList>
            <consortium name="The Broad Institute Genomics Platform"/>
            <consortium name="The Broad Institute Genome Sequencing Center for Infectious Disease"/>
            <person name="Wu L."/>
            <person name="Ma J."/>
        </authorList>
    </citation>
    <scope>NUCLEOTIDE SEQUENCE [LARGE SCALE GENOMIC DNA]</scope>
    <source>
        <strain evidence="2">CCUG 63418</strain>
    </source>
</reference>
<dbReference type="RefSeq" id="WP_377102549.1">
    <property type="nucleotide sequence ID" value="NZ_JBHTHU010000022.1"/>
</dbReference>
<protein>
    <submittedName>
        <fullName evidence="1">Bacillithiol system redox-active protein YtxJ</fullName>
    </submittedName>
</protein>
<dbReference type="InterPro" id="IPR036249">
    <property type="entry name" value="Thioredoxin-like_sf"/>
</dbReference>
<dbReference type="EMBL" id="JBHTHU010000022">
    <property type="protein sequence ID" value="MFD0752197.1"/>
    <property type="molecule type" value="Genomic_DNA"/>
</dbReference>
<comment type="caution">
    <text evidence="1">The sequence shown here is derived from an EMBL/GenBank/DDBJ whole genome shotgun (WGS) entry which is preliminary data.</text>
</comment>
<name>A0ABW2Z0C5_9SPHI</name>
<sequence>MNWTQLESPEQLNQIKQQQGYALIFKHSTRCSISMMAKRRFELDWEDLPADMPLYFLDLIRYRDISNQVAQIFQVHHESPQLLLIKDGECILDQSHGGISVEEAIGEIGD</sequence>
<accession>A0ABW2Z0C5</accession>
<gene>
    <name evidence="1" type="primary">ytxJ</name>
    <name evidence="1" type="ORF">ACFQZS_18735</name>
</gene>
<dbReference type="SUPFAM" id="SSF52833">
    <property type="entry name" value="Thioredoxin-like"/>
    <property type="match status" value="1"/>
</dbReference>
<organism evidence="1 2">
    <name type="scientific">Mucilaginibacter calamicampi</name>
    <dbReference type="NCBI Taxonomy" id="1302352"/>
    <lineage>
        <taxon>Bacteria</taxon>
        <taxon>Pseudomonadati</taxon>
        <taxon>Bacteroidota</taxon>
        <taxon>Sphingobacteriia</taxon>
        <taxon>Sphingobacteriales</taxon>
        <taxon>Sphingobacteriaceae</taxon>
        <taxon>Mucilaginibacter</taxon>
    </lineage>
</organism>
<dbReference type="Gene3D" id="3.40.30.10">
    <property type="entry name" value="Glutaredoxin"/>
    <property type="match status" value="1"/>
</dbReference>
<evidence type="ECO:0000313" key="2">
    <source>
        <dbReference type="Proteomes" id="UP001596958"/>
    </source>
</evidence>
<proteinExistence type="predicted"/>